<dbReference type="Gene3D" id="3.40.50.1820">
    <property type="entry name" value="alpha/beta hydrolase"/>
    <property type="match status" value="1"/>
</dbReference>
<dbReference type="InterPro" id="IPR000073">
    <property type="entry name" value="AB_hydrolase_1"/>
</dbReference>
<gene>
    <name evidence="2" type="ORF">HNR73_002265</name>
</gene>
<dbReference type="InterPro" id="IPR050228">
    <property type="entry name" value="Carboxylesterase_BioH"/>
</dbReference>
<evidence type="ECO:0000313" key="2">
    <source>
        <dbReference type="EMBL" id="MBB6034415.1"/>
    </source>
</evidence>
<dbReference type="Pfam" id="PF12697">
    <property type="entry name" value="Abhydrolase_6"/>
    <property type="match status" value="1"/>
</dbReference>
<dbReference type="SUPFAM" id="SSF53474">
    <property type="entry name" value="alpha/beta-Hydrolases"/>
    <property type="match status" value="1"/>
</dbReference>
<reference evidence="2 3" key="1">
    <citation type="submission" date="2020-08" db="EMBL/GenBank/DDBJ databases">
        <title>Genomic Encyclopedia of Type Strains, Phase IV (KMG-IV): sequencing the most valuable type-strain genomes for metagenomic binning, comparative biology and taxonomic classification.</title>
        <authorList>
            <person name="Goeker M."/>
        </authorList>
    </citation>
    <scope>NUCLEOTIDE SEQUENCE [LARGE SCALE GENOMIC DNA]</scope>
    <source>
        <strain evidence="2 3">YIM 65646</strain>
    </source>
</reference>
<dbReference type="GO" id="GO:0003824">
    <property type="term" value="F:catalytic activity"/>
    <property type="evidence" value="ECO:0007669"/>
    <property type="project" value="UniProtKB-ARBA"/>
</dbReference>
<dbReference type="RefSeq" id="WP_184787273.1">
    <property type="nucleotide sequence ID" value="NZ_BONT01000045.1"/>
</dbReference>
<feature type="domain" description="AB hydrolase-1" evidence="1">
    <location>
        <begin position="23"/>
        <end position="235"/>
    </location>
</feature>
<proteinExistence type="predicted"/>
<evidence type="ECO:0000259" key="1">
    <source>
        <dbReference type="Pfam" id="PF12697"/>
    </source>
</evidence>
<sequence>MAAYVDLNGVNTWYDERGTGEPLVLLHGGMSNAGEFEGNLATLADRFHVFLPERRGHGRTADVEGPLTIALQAEDTIAFIEKIVGDGPVRLVGYSLGATVALRVALLRPDLVERLVLVSGTYANEGFLFGPGDNLGEEKPFVPPQIKEMYGALSPDGPEHIYTVLRKLGEAAVSEPGLTAADLARVAARTLLVLGDDDLVKAEHTLELFRALPESELAVIPGTSHLLFLEKPEPYTRVVTDFLTTDAVATMMPIARAEGQPFQDAS</sequence>
<evidence type="ECO:0000313" key="3">
    <source>
        <dbReference type="Proteomes" id="UP000548476"/>
    </source>
</evidence>
<dbReference type="AlphaFoldDB" id="A0A841FFP0"/>
<keyword evidence="3" id="KW-1185">Reference proteome</keyword>
<dbReference type="InterPro" id="IPR029058">
    <property type="entry name" value="AB_hydrolase_fold"/>
</dbReference>
<comment type="caution">
    <text evidence="2">The sequence shown here is derived from an EMBL/GenBank/DDBJ whole genome shotgun (WGS) entry which is preliminary data.</text>
</comment>
<organism evidence="2 3">
    <name type="scientific">Phytomonospora endophytica</name>
    <dbReference type="NCBI Taxonomy" id="714109"/>
    <lineage>
        <taxon>Bacteria</taxon>
        <taxon>Bacillati</taxon>
        <taxon>Actinomycetota</taxon>
        <taxon>Actinomycetes</taxon>
        <taxon>Micromonosporales</taxon>
        <taxon>Micromonosporaceae</taxon>
        <taxon>Phytomonospora</taxon>
    </lineage>
</organism>
<dbReference type="PANTHER" id="PTHR43194">
    <property type="entry name" value="HYDROLASE ALPHA/BETA FOLD FAMILY"/>
    <property type="match status" value="1"/>
</dbReference>
<dbReference type="PANTHER" id="PTHR43194:SF2">
    <property type="entry name" value="PEROXISOMAL MEMBRANE PROTEIN LPX1"/>
    <property type="match status" value="1"/>
</dbReference>
<name>A0A841FFP0_9ACTN</name>
<accession>A0A841FFP0</accession>
<protein>
    <submittedName>
        <fullName evidence="2">Pimeloyl-ACP methyl ester carboxylesterase</fullName>
    </submittedName>
</protein>
<dbReference type="EMBL" id="JACHGT010000004">
    <property type="protein sequence ID" value="MBB6034415.1"/>
    <property type="molecule type" value="Genomic_DNA"/>
</dbReference>
<dbReference type="PRINTS" id="PR00111">
    <property type="entry name" value="ABHYDROLASE"/>
</dbReference>
<dbReference type="Proteomes" id="UP000548476">
    <property type="component" value="Unassembled WGS sequence"/>
</dbReference>